<dbReference type="GeneID" id="28895985"/>
<comment type="function">
    <text evidence="1 3">Regulator of type 1 phosphatases which maintains protein phosphatase activity under strict control.</text>
</comment>
<dbReference type="GO" id="GO:0004865">
    <property type="term" value="F:protein serine/threonine phosphatase inhibitor activity"/>
    <property type="evidence" value="ECO:0007669"/>
    <property type="project" value="UniProtKB-UniRule"/>
</dbReference>
<proteinExistence type="inferred from homology"/>
<evidence type="ECO:0000313" key="6">
    <source>
        <dbReference type="Proteomes" id="UP000076632"/>
    </source>
</evidence>
<accession>A0A165IYE6</accession>
<keyword evidence="3" id="KW-0539">Nucleus</keyword>
<comment type="subcellular location">
    <subcellularLocation>
        <location evidence="3">Nucleus</location>
    </subcellularLocation>
</comment>
<dbReference type="GO" id="GO:0005634">
    <property type="term" value="C:nucleus"/>
    <property type="evidence" value="ECO:0007669"/>
    <property type="project" value="UniProtKB-SubCell"/>
</dbReference>
<gene>
    <name evidence="5" type="ORF">L228DRAFT_236630</name>
</gene>
<evidence type="ECO:0000313" key="5">
    <source>
        <dbReference type="EMBL" id="KZF25548.1"/>
    </source>
</evidence>
<protein>
    <recommendedName>
        <fullName evidence="3">Type 1 phosphatases regulator</fullName>
    </recommendedName>
</protein>
<dbReference type="GO" id="GO:0008157">
    <property type="term" value="F:protein phosphatase 1 binding"/>
    <property type="evidence" value="ECO:0007669"/>
    <property type="project" value="TreeGrafter"/>
</dbReference>
<feature type="compositionally biased region" description="Polar residues" evidence="4">
    <location>
        <begin position="20"/>
        <end position="29"/>
    </location>
</feature>
<reference evidence="5 6" key="1">
    <citation type="journal article" date="2016" name="Fungal Biol.">
        <title>The genome of Xylona heveae provides a window into fungal endophytism.</title>
        <authorList>
            <person name="Gazis R."/>
            <person name="Kuo A."/>
            <person name="Riley R."/>
            <person name="LaButti K."/>
            <person name="Lipzen A."/>
            <person name="Lin J."/>
            <person name="Amirebrahimi M."/>
            <person name="Hesse C.N."/>
            <person name="Spatafora J.W."/>
            <person name="Henrissat B."/>
            <person name="Hainaut M."/>
            <person name="Grigoriev I.V."/>
            <person name="Hibbett D.S."/>
        </authorList>
    </citation>
    <scope>NUCLEOTIDE SEQUENCE [LARGE SCALE GENOMIC DNA]</scope>
    <source>
        <strain evidence="5 6">TC161</strain>
    </source>
</reference>
<keyword evidence="6" id="KW-1185">Reference proteome</keyword>
<feature type="compositionally biased region" description="Polar residues" evidence="4">
    <location>
        <begin position="167"/>
        <end position="176"/>
    </location>
</feature>
<evidence type="ECO:0000256" key="4">
    <source>
        <dbReference type="SAM" id="MobiDB-lite"/>
    </source>
</evidence>
<dbReference type="AlphaFoldDB" id="A0A165IYE6"/>
<comment type="similarity">
    <text evidence="2 3">Belongs to the YPI1 family.</text>
</comment>
<feature type="region of interest" description="Disordered" evidence="4">
    <location>
        <begin position="1"/>
        <end position="176"/>
    </location>
</feature>
<dbReference type="RefSeq" id="XP_018191103.1">
    <property type="nucleotide sequence ID" value="XM_018330848.1"/>
</dbReference>
<evidence type="ECO:0000256" key="3">
    <source>
        <dbReference type="RuleBase" id="RU367162"/>
    </source>
</evidence>
<dbReference type="OMA" id="RRHIQWA"/>
<name>A0A165IYE6_XYLHT</name>
<dbReference type="PANTHER" id="PTHR20835:SF0">
    <property type="entry name" value="E3 UBIQUITIN-PROTEIN LIGASE PPP1R11"/>
    <property type="match status" value="1"/>
</dbReference>
<evidence type="ECO:0000256" key="2">
    <source>
        <dbReference type="ARBA" id="ARBA00005605"/>
    </source>
</evidence>
<feature type="compositionally biased region" description="Basic residues" evidence="4">
    <location>
        <begin position="121"/>
        <end position="131"/>
    </location>
</feature>
<dbReference type="EMBL" id="KV407455">
    <property type="protein sequence ID" value="KZF25548.1"/>
    <property type="molecule type" value="Genomic_DNA"/>
</dbReference>
<dbReference type="InParanoid" id="A0A165IYE6"/>
<dbReference type="Pfam" id="PF07491">
    <property type="entry name" value="PPI_Ypi1"/>
    <property type="match status" value="1"/>
</dbReference>
<dbReference type="PANTHER" id="PTHR20835">
    <property type="entry name" value="E3 UBIQUITIN-PROTEIN LIGASE PPP1R11-RELATED"/>
    <property type="match status" value="1"/>
</dbReference>
<organism evidence="5 6">
    <name type="scientific">Xylona heveae (strain CBS 132557 / TC161)</name>
    <dbReference type="NCBI Taxonomy" id="1328760"/>
    <lineage>
        <taxon>Eukaryota</taxon>
        <taxon>Fungi</taxon>
        <taxon>Dikarya</taxon>
        <taxon>Ascomycota</taxon>
        <taxon>Pezizomycotina</taxon>
        <taxon>Xylonomycetes</taxon>
        <taxon>Xylonales</taxon>
        <taxon>Xylonaceae</taxon>
        <taxon>Xylona</taxon>
    </lineage>
</organism>
<dbReference type="Proteomes" id="UP000076632">
    <property type="component" value="Unassembled WGS sequence"/>
</dbReference>
<dbReference type="OrthoDB" id="307488at2759"/>
<evidence type="ECO:0000256" key="1">
    <source>
        <dbReference type="ARBA" id="ARBA00003401"/>
    </source>
</evidence>
<dbReference type="STRING" id="1328760.A0A165IYE6"/>
<dbReference type="InterPro" id="IPR011107">
    <property type="entry name" value="PPI_Ypi1"/>
</dbReference>
<sequence>MDNSAINGRARPTSPAVGTGSATQTQPATRQPRVHATLRLRGAAPSSRDRHIQWDESVIDNEGMGKKSSKVCCIYHKPRAAGESSSEEDSDSSSSSSDSDNSDSEPDTSRAMPAGGGGARSRGRRRHHHHGHGDDDHDGCGGPGHNKGKDKQRDYSPNAYERMPKYKTSSSAAQKP</sequence>